<evidence type="ECO:0000256" key="3">
    <source>
        <dbReference type="ARBA" id="ARBA00023015"/>
    </source>
</evidence>
<dbReference type="Pfam" id="PF00196">
    <property type="entry name" value="GerE"/>
    <property type="match status" value="1"/>
</dbReference>
<dbReference type="CDD" id="cd17535">
    <property type="entry name" value="REC_NarL-like"/>
    <property type="match status" value="1"/>
</dbReference>
<feature type="domain" description="Response regulatory" evidence="8">
    <location>
        <begin position="3"/>
        <end position="117"/>
    </location>
</feature>
<dbReference type="GO" id="GO:0000160">
    <property type="term" value="P:phosphorelay signal transduction system"/>
    <property type="evidence" value="ECO:0007669"/>
    <property type="project" value="InterPro"/>
</dbReference>
<protein>
    <submittedName>
        <fullName evidence="9">Response regulator</fullName>
    </submittedName>
</protein>
<dbReference type="GO" id="GO:0006355">
    <property type="term" value="P:regulation of DNA-templated transcription"/>
    <property type="evidence" value="ECO:0007669"/>
    <property type="project" value="InterPro"/>
</dbReference>
<dbReference type="Proteomes" id="UP000424752">
    <property type="component" value="Chromosome"/>
</dbReference>
<dbReference type="PANTHER" id="PTHR43214">
    <property type="entry name" value="TWO-COMPONENT RESPONSE REGULATOR"/>
    <property type="match status" value="1"/>
</dbReference>
<keyword evidence="1 6" id="KW-0597">Phosphoprotein</keyword>
<dbReference type="AlphaFoldDB" id="A0A6I6EPY6"/>
<dbReference type="InterPro" id="IPR016032">
    <property type="entry name" value="Sig_transdc_resp-reg_C-effctor"/>
</dbReference>
<dbReference type="GO" id="GO:0003677">
    <property type="term" value="F:DNA binding"/>
    <property type="evidence" value="ECO:0007669"/>
    <property type="project" value="UniProtKB-KW"/>
</dbReference>
<evidence type="ECO:0000313" key="9">
    <source>
        <dbReference type="EMBL" id="QGU87139.1"/>
    </source>
</evidence>
<dbReference type="PRINTS" id="PR00038">
    <property type="entry name" value="HTHLUXR"/>
</dbReference>
<feature type="domain" description="HTH luxR-type" evidence="7">
    <location>
        <begin position="141"/>
        <end position="206"/>
    </location>
</feature>
<dbReference type="PANTHER" id="PTHR43214:SF41">
    <property type="entry name" value="NITRATE_NITRITE RESPONSE REGULATOR PROTEIN NARP"/>
    <property type="match status" value="1"/>
</dbReference>
<reference evidence="9 10" key="1">
    <citation type="submission" date="2019-12" db="EMBL/GenBank/DDBJ databases">
        <title>Erwinia sp. nov., isolated from droppings of birds in the Qinghai-Tiebt plateau of China.</title>
        <authorList>
            <person name="Ge Y."/>
        </authorList>
    </citation>
    <scope>NUCLEOTIDE SEQUENCE [LARGE SCALE GENOMIC DNA]</scope>
    <source>
        <strain evidence="9 10">J780</strain>
    </source>
</reference>
<dbReference type="SUPFAM" id="SSF46894">
    <property type="entry name" value="C-terminal effector domain of the bipartite response regulators"/>
    <property type="match status" value="1"/>
</dbReference>
<evidence type="ECO:0000256" key="1">
    <source>
        <dbReference type="ARBA" id="ARBA00022553"/>
    </source>
</evidence>
<gene>
    <name evidence="9" type="ORF">GN242_07890</name>
</gene>
<dbReference type="SMART" id="SM00448">
    <property type="entry name" value="REC"/>
    <property type="match status" value="1"/>
</dbReference>
<dbReference type="PROSITE" id="PS00622">
    <property type="entry name" value="HTH_LUXR_1"/>
    <property type="match status" value="1"/>
</dbReference>
<accession>A0A6I6EPY6</accession>
<dbReference type="SMART" id="SM00421">
    <property type="entry name" value="HTH_LUXR"/>
    <property type="match status" value="1"/>
</dbReference>
<keyword evidence="2" id="KW-0902">Two-component regulatory system</keyword>
<keyword evidence="5" id="KW-0804">Transcription</keyword>
<dbReference type="InterPro" id="IPR001789">
    <property type="entry name" value="Sig_transdc_resp-reg_receiver"/>
</dbReference>
<keyword evidence="4" id="KW-0238">DNA-binding</keyword>
<evidence type="ECO:0000259" key="7">
    <source>
        <dbReference type="PROSITE" id="PS50043"/>
    </source>
</evidence>
<dbReference type="PROSITE" id="PS50110">
    <property type="entry name" value="RESPONSE_REGULATORY"/>
    <property type="match status" value="1"/>
</dbReference>
<feature type="modified residue" description="4-aspartylphosphate" evidence="6">
    <location>
        <position position="52"/>
    </location>
</feature>
<keyword evidence="3" id="KW-0805">Transcription regulation</keyword>
<evidence type="ECO:0000256" key="5">
    <source>
        <dbReference type="ARBA" id="ARBA00023163"/>
    </source>
</evidence>
<dbReference type="InterPro" id="IPR000792">
    <property type="entry name" value="Tscrpt_reg_LuxR_C"/>
</dbReference>
<dbReference type="EMBL" id="CP046509">
    <property type="protein sequence ID" value="QGU87139.1"/>
    <property type="molecule type" value="Genomic_DNA"/>
</dbReference>
<evidence type="ECO:0000256" key="2">
    <source>
        <dbReference type="ARBA" id="ARBA00023012"/>
    </source>
</evidence>
<dbReference type="Gene3D" id="3.40.50.2300">
    <property type="match status" value="1"/>
</dbReference>
<organism evidence="9 10">
    <name type="scientific">Erwinia sorbitola</name>
    <dbReference type="NCBI Taxonomy" id="2681984"/>
    <lineage>
        <taxon>Bacteria</taxon>
        <taxon>Pseudomonadati</taxon>
        <taxon>Pseudomonadota</taxon>
        <taxon>Gammaproteobacteria</taxon>
        <taxon>Enterobacterales</taxon>
        <taxon>Erwiniaceae</taxon>
        <taxon>Erwinia</taxon>
    </lineage>
</organism>
<dbReference type="SUPFAM" id="SSF52172">
    <property type="entry name" value="CheY-like"/>
    <property type="match status" value="1"/>
</dbReference>
<sequence>MISILLVDDHPAICFALKVLLEKQGDMVVTTSSGEKLLAQLHQQRPELLILDLELRHADGLDLLPRIKQHFPNLKILVFTSQPAGIFALRTLQAGAQGFINKNMPLENVEPLCRLIMAGYQCFPEGTLYKTAMVSEKSDAPETLLGRFSDREIVVLNYLKQGRSNKEIADLLMLSNKTISTYKVRMLQKCGCDNLNQLIALIFGEGDHEHT</sequence>
<dbReference type="CDD" id="cd06170">
    <property type="entry name" value="LuxR_C_like"/>
    <property type="match status" value="1"/>
</dbReference>
<evidence type="ECO:0000259" key="8">
    <source>
        <dbReference type="PROSITE" id="PS50110"/>
    </source>
</evidence>
<dbReference type="InterPro" id="IPR058245">
    <property type="entry name" value="NreC/VraR/RcsB-like_REC"/>
</dbReference>
<name>A0A6I6EPY6_9GAMM</name>
<proteinExistence type="predicted"/>
<evidence type="ECO:0000256" key="4">
    <source>
        <dbReference type="ARBA" id="ARBA00023125"/>
    </source>
</evidence>
<dbReference type="InterPro" id="IPR039420">
    <property type="entry name" value="WalR-like"/>
</dbReference>
<evidence type="ECO:0000256" key="6">
    <source>
        <dbReference type="PROSITE-ProRule" id="PRU00169"/>
    </source>
</evidence>
<dbReference type="PROSITE" id="PS50043">
    <property type="entry name" value="HTH_LUXR_2"/>
    <property type="match status" value="1"/>
</dbReference>
<dbReference type="RefSeq" id="WP_156287235.1">
    <property type="nucleotide sequence ID" value="NZ_CP046509.1"/>
</dbReference>
<dbReference type="InterPro" id="IPR011006">
    <property type="entry name" value="CheY-like_superfamily"/>
</dbReference>
<dbReference type="KEGG" id="erwi:GN242_07890"/>
<dbReference type="Pfam" id="PF00072">
    <property type="entry name" value="Response_reg"/>
    <property type="match status" value="1"/>
</dbReference>
<evidence type="ECO:0000313" key="10">
    <source>
        <dbReference type="Proteomes" id="UP000424752"/>
    </source>
</evidence>